<evidence type="ECO:0000256" key="6">
    <source>
        <dbReference type="ARBA" id="ARBA00023012"/>
    </source>
</evidence>
<feature type="domain" description="Histidine kinase" evidence="7">
    <location>
        <begin position="1"/>
        <end position="107"/>
    </location>
</feature>
<evidence type="ECO:0000313" key="8">
    <source>
        <dbReference type="EMBL" id="GAI18212.1"/>
    </source>
</evidence>
<dbReference type="EMBL" id="BARV01004516">
    <property type="protein sequence ID" value="GAI18212.1"/>
    <property type="molecule type" value="Genomic_DNA"/>
</dbReference>
<dbReference type="FunFam" id="3.30.565.10:FF:000006">
    <property type="entry name" value="Sensor histidine kinase WalK"/>
    <property type="match status" value="1"/>
</dbReference>
<dbReference type="PROSITE" id="PS50109">
    <property type="entry name" value="HIS_KIN"/>
    <property type="match status" value="1"/>
</dbReference>
<dbReference type="PANTHER" id="PTHR43711">
    <property type="entry name" value="TWO-COMPONENT HISTIDINE KINASE"/>
    <property type="match status" value="1"/>
</dbReference>
<dbReference type="EC" id="2.7.13.3" evidence="2"/>
<dbReference type="InterPro" id="IPR003594">
    <property type="entry name" value="HATPase_dom"/>
</dbReference>
<proteinExistence type="predicted"/>
<protein>
    <recommendedName>
        <fullName evidence="2">histidine kinase</fullName>
        <ecNumber evidence="2">2.7.13.3</ecNumber>
    </recommendedName>
</protein>
<evidence type="ECO:0000259" key="7">
    <source>
        <dbReference type="PROSITE" id="PS50109"/>
    </source>
</evidence>
<dbReference type="GO" id="GO:0000160">
    <property type="term" value="P:phosphorelay signal transduction system"/>
    <property type="evidence" value="ECO:0007669"/>
    <property type="project" value="UniProtKB-KW"/>
</dbReference>
<dbReference type="InterPro" id="IPR050736">
    <property type="entry name" value="Sensor_HK_Regulatory"/>
</dbReference>
<dbReference type="GO" id="GO:0004673">
    <property type="term" value="F:protein histidine kinase activity"/>
    <property type="evidence" value="ECO:0007669"/>
    <property type="project" value="UniProtKB-EC"/>
</dbReference>
<comment type="catalytic activity">
    <reaction evidence="1">
        <text>ATP + protein L-histidine = ADP + protein N-phospho-L-histidine.</text>
        <dbReference type="EC" id="2.7.13.3"/>
    </reaction>
</comment>
<dbReference type="InterPro" id="IPR036890">
    <property type="entry name" value="HATPase_C_sf"/>
</dbReference>
<dbReference type="SUPFAM" id="SSF55874">
    <property type="entry name" value="ATPase domain of HSP90 chaperone/DNA topoisomerase II/histidine kinase"/>
    <property type="match status" value="1"/>
</dbReference>
<keyword evidence="6" id="KW-0902">Two-component regulatory system</keyword>
<dbReference type="InterPro" id="IPR004358">
    <property type="entry name" value="Sig_transdc_His_kin-like_C"/>
</dbReference>
<dbReference type="Pfam" id="PF02518">
    <property type="entry name" value="HATPase_c"/>
    <property type="match status" value="1"/>
</dbReference>
<organism evidence="8">
    <name type="scientific">marine sediment metagenome</name>
    <dbReference type="NCBI Taxonomy" id="412755"/>
    <lineage>
        <taxon>unclassified sequences</taxon>
        <taxon>metagenomes</taxon>
        <taxon>ecological metagenomes</taxon>
    </lineage>
</organism>
<gene>
    <name evidence="8" type="ORF">S06H3_09975</name>
</gene>
<evidence type="ECO:0000256" key="5">
    <source>
        <dbReference type="ARBA" id="ARBA00022777"/>
    </source>
</evidence>
<keyword evidence="4" id="KW-0808">Transferase</keyword>
<keyword evidence="3" id="KW-0597">Phosphoprotein</keyword>
<evidence type="ECO:0000256" key="4">
    <source>
        <dbReference type="ARBA" id="ARBA00022679"/>
    </source>
</evidence>
<reference evidence="8" key="1">
    <citation type="journal article" date="2014" name="Front. Microbiol.">
        <title>High frequency of phylogenetically diverse reductive dehalogenase-homologous genes in deep subseafloor sedimentary metagenomes.</title>
        <authorList>
            <person name="Kawai M."/>
            <person name="Futagami T."/>
            <person name="Toyoda A."/>
            <person name="Takaki Y."/>
            <person name="Nishi S."/>
            <person name="Hori S."/>
            <person name="Arai W."/>
            <person name="Tsubouchi T."/>
            <person name="Morono Y."/>
            <person name="Uchiyama I."/>
            <person name="Ito T."/>
            <person name="Fujiyama A."/>
            <person name="Inagaki F."/>
            <person name="Takami H."/>
        </authorList>
    </citation>
    <scope>NUCLEOTIDE SEQUENCE</scope>
    <source>
        <strain evidence="8">Expedition CK06-06</strain>
    </source>
</reference>
<dbReference type="PANTHER" id="PTHR43711:SF31">
    <property type="entry name" value="HISTIDINE KINASE"/>
    <property type="match status" value="1"/>
</dbReference>
<sequence>MEQVLKNILSNAVKYSPEGGVIRVVGEVFEDYYQVSVEDQGMGMTPEQLEKVFDKFYRADASNTAISGTGLGMSIVKYLVEAHRGKVFVESEVGKGTTVKFTIPFDNKKK</sequence>
<dbReference type="Gene3D" id="3.30.565.10">
    <property type="entry name" value="Histidine kinase-like ATPase, C-terminal domain"/>
    <property type="match status" value="1"/>
</dbReference>
<name>X1LFW2_9ZZZZ</name>
<dbReference type="SMART" id="SM00387">
    <property type="entry name" value="HATPase_c"/>
    <property type="match status" value="1"/>
</dbReference>
<dbReference type="AlphaFoldDB" id="X1LFW2"/>
<accession>X1LFW2</accession>
<comment type="caution">
    <text evidence="8">The sequence shown here is derived from an EMBL/GenBank/DDBJ whole genome shotgun (WGS) entry which is preliminary data.</text>
</comment>
<evidence type="ECO:0000256" key="2">
    <source>
        <dbReference type="ARBA" id="ARBA00012438"/>
    </source>
</evidence>
<dbReference type="InterPro" id="IPR005467">
    <property type="entry name" value="His_kinase_dom"/>
</dbReference>
<evidence type="ECO:0000256" key="1">
    <source>
        <dbReference type="ARBA" id="ARBA00000085"/>
    </source>
</evidence>
<evidence type="ECO:0000256" key="3">
    <source>
        <dbReference type="ARBA" id="ARBA00022553"/>
    </source>
</evidence>
<dbReference type="PRINTS" id="PR00344">
    <property type="entry name" value="BCTRLSENSOR"/>
</dbReference>
<keyword evidence="5" id="KW-0418">Kinase</keyword>